<evidence type="ECO:0000313" key="4">
    <source>
        <dbReference type="EMBL" id="KAK9943551.1"/>
    </source>
</evidence>
<feature type="domain" description="Jacalin-type lectin" evidence="3">
    <location>
        <begin position="9"/>
        <end position="153"/>
    </location>
</feature>
<dbReference type="InterPro" id="IPR033734">
    <property type="entry name" value="Jacalin-like_lectin_dom_plant"/>
</dbReference>
<dbReference type="GO" id="GO:0005536">
    <property type="term" value="F:D-glucose binding"/>
    <property type="evidence" value="ECO:0007669"/>
    <property type="project" value="UniProtKB-ARBA"/>
</dbReference>
<dbReference type="SMART" id="SM00915">
    <property type="entry name" value="Jacalin"/>
    <property type="match status" value="1"/>
</dbReference>
<dbReference type="SUPFAM" id="SSF51101">
    <property type="entry name" value="Mannose-binding lectins"/>
    <property type="match status" value="1"/>
</dbReference>
<dbReference type="GO" id="GO:0005537">
    <property type="term" value="F:D-mannose binding"/>
    <property type="evidence" value="ECO:0007669"/>
    <property type="project" value="UniProtKB-ARBA"/>
</dbReference>
<sequence>MAHSEEKANVISTLYGGSGGSYWDDGLYYGVKTITLRFGRCIDSIAVEYHRKGEIITANKHGGDAGGDPEKIDVGPEEFIKTVSGYIGAADWTPGKAIVIQSLKFESNIRSYGPYGEEKGEHFTFTVNEGEKISGFIGRGATFLDAIGFHVIHT</sequence>
<comment type="caution">
    <text evidence="4">The sequence shown here is derived from an EMBL/GenBank/DDBJ whole genome shotgun (WGS) entry which is preliminary data.</text>
</comment>
<dbReference type="PANTHER" id="PTHR47293">
    <property type="entry name" value="JACALIN-RELATED LECTIN 3"/>
    <property type="match status" value="1"/>
</dbReference>
<organism evidence="4 5">
    <name type="scientific">Rubus argutus</name>
    <name type="common">Southern blackberry</name>
    <dbReference type="NCBI Taxonomy" id="59490"/>
    <lineage>
        <taxon>Eukaryota</taxon>
        <taxon>Viridiplantae</taxon>
        <taxon>Streptophyta</taxon>
        <taxon>Embryophyta</taxon>
        <taxon>Tracheophyta</taxon>
        <taxon>Spermatophyta</taxon>
        <taxon>Magnoliopsida</taxon>
        <taxon>eudicotyledons</taxon>
        <taxon>Gunneridae</taxon>
        <taxon>Pentapetalae</taxon>
        <taxon>rosids</taxon>
        <taxon>fabids</taxon>
        <taxon>Rosales</taxon>
        <taxon>Rosaceae</taxon>
        <taxon>Rosoideae</taxon>
        <taxon>Rosoideae incertae sedis</taxon>
        <taxon>Rubus</taxon>
    </lineage>
</organism>
<dbReference type="InterPro" id="IPR001229">
    <property type="entry name" value="Jacalin-like_lectin_dom"/>
</dbReference>
<dbReference type="Gene3D" id="2.100.10.30">
    <property type="entry name" value="Jacalin-like lectin domain"/>
    <property type="match status" value="1"/>
</dbReference>
<reference evidence="4 5" key="1">
    <citation type="journal article" date="2023" name="G3 (Bethesda)">
        <title>A chromosome-length genome assembly and annotation of blackberry (Rubus argutus, cv. 'Hillquist').</title>
        <authorList>
            <person name="Bruna T."/>
            <person name="Aryal R."/>
            <person name="Dudchenko O."/>
            <person name="Sargent D.J."/>
            <person name="Mead D."/>
            <person name="Buti M."/>
            <person name="Cavallini A."/>
            <person name="Hytonen T."/>
            <person name="Andres J."/>
            <person name="Pham M."/>
            <person name="Weisz D."/>
            <person name="Mascagni F."/>
            <person name="Usai G."/>
            <person name="Natali L."/>
            <person name="Bassil N."/>
            <person name="Fernandez G.E."/>
            <person name="Lomsadze A."/>
            <person name="Armour M."/>
            <person name="Olukolu B."/>
            <person name="Poorten T."/>
            <person name="Britton C."/>
            <person name="Davik J."/>
            <person name="Ashrafi H."/>
            <person name="Aiden E.L."/>
            <person name="Borodovsky M."/>
            <person name="Worthington M."/>
        </authorList>
    </citation>
    <scope>NUCLEOTIDE SEQUENCE [LARGE SCALE GENOMIC DNA]</scope>
    <source>
        <strain evidence="4">PI 553951</strain>
    </source>
</reference>
<dbReference type="AlphaFoldDB" id="A0AAW1Y448"/>
<proteinExistence type="inferred from homology"/>
<dbReference type="FunFam" id="2.100.10.30:FF:000001">
    <property type="entry name" value="Jacalin-related lectin 33"/>
    <property type="match status" value="1"/>
</dbReference>
<gene>
    <name evidence="4" type="ORF">M0R45_009156</name>
</gene>
<protein>
    <recommendedName>
        <fullName evidence="3">Jacalin-type lectin domain-containing protein</fullName>
    </recommendedName>
</protein>
<accession>A0AAW1Y448</accession>
<dbReference type="CDD" id="cd09612">
    <property type="entry name" value="Jacalin"/>
    <property type="match status" value="1"/>
</dbReference>
<comment type="similarity">
    <text evidence="1">Belongs to the jacalin lectin family.</text>
</comment>
<name>A0AAW1Y448_RUBAR</name>
<evidence type="ECO:0000256" key="1">
    <source>
        <dbReference type="ARBA" id="ARBA00006568"/>
    </source>
</evidence>
<evidence type="ECO:0000313" key="5">
    <source>
        <dbReference type="Proteomes" id="UP001457282"/>
    </source>
</evidence>
<dbReference type="PROSITE" id="PS51752">
    <property type="entry name" value="JACALIN_LECTIN"/>
    <property type="match status" value="1"/>
</dbReference>
<dbReference type="Proteomes" id="UP001457282">
    <property type="component" value="Unassembled WGS sequence"/>
</dbReference>
<keyword evidence="2" id="KW-0430">Lectin</keyword>
<dbReference type="EMBL" id="JBEDUW010000002">
    <property type="protein sequence ID" value="KAK9943551.1"/>
    <property type="molecule type" value="Genomic_DNA"/>
</dbReference>
<keyword evidence="5" id="KW-1185">Reference proteome</keyword>
<dbReference type="InterPro" id="IPR036404">
    <property type="entry name" value="Jacalin-like_lectin_dom_sf"/>
</dbReference>
<evidence type="ECO:0000259" key="3">
    <source>
        <dbReference type="PROSITE" id="PS51752"/>
    </source>
</evidence>
<dbReference type="Pfam" id="PF01419">
    <property type="entry name" value="Jacalin"/>
    <property type="match status" value="1"/>
</dbReference>
<dbReference type="PANTHER" id="PTHR47293:SF79">
    <property type="entry name" value="JACALIN-TYPE LECTIN DOMAIN-CONTAINING PROTEIN"/>
    <property type="match status" value="1"/>
</dbReference>
<evidence type="ECO:0000256" key="2">
    <source>
        <dbReference type="ARBA" id="ARBA00022734"/>
    </source>
</evidence>